<feature type="domain" description="RING-type" evidence="6">
    <location>
        <begin position="472"/>
        <end position="516"/>
    </location>
</feature>
<feature type="compositionally biased region" description="Low complexity" evidence="5">
    <location>
        <begin position="893"/>
        <end position="903"/>
    </location>
</feature>
<dbReference type="OrthoDB" id="336240at2759"/>
<keyword evidence="2 4" id="KW-0863">Zinc-finger</keyword>
<dbReference type="SUPFAM" id="SSF57850">
    <property type="entry name" value="RING/U-box"/>
    <property type="match status" value="1"/>
</dbReference>
<dbReference type="Gene3D" id="3.30.40.10">
    <property type="entry name" value="Zinc/RING finger domain, C3HC4 (zinc finger)"/>
    <property type="match status" value="1"/>
</dbReference>
<feature type="region of interest" description="Disordered" evidence="5">
    <location>
        <begin position="1"/>
        <end position="50"/>
    </location>
</feature>
<dbReference type="SMART" id="SM00184">
    <property type="entry name" value="RING"/>
    <property type="match status" value="1"/>
</dbReference>
<keyword evidence="3" id="KW-0862">Zinc</keyword>
<organism evidence="7 8">
    <name type="scientific">Collybia nuda</name>
    <dbReference type="NCBI Taxonomy" id="64659"/>
    <lineage>
        <taxon>Eukaryota</taxon>
        <taxon>Fungi</taxon>
        <taxon>Dikarya</taxon>
        <taxon>Basidiomycota</taxon>
        <taxon>Agaricomycotina</taxon>
        <taxon>Agaricomycetes</taxon>
        <taxon>Agaricomycetidae</taxon>
        <taxon>Agaricales</taxon>
        <taxon>Tricholomatineae</taxon>
        <taxon>Clitocybaceae</taxon>
        <taxon>Collybia</taxon>
    </lineage>
</organism>
<protein>
    <recommendedName>
        <fullName evidence="6">RING-type domain-containing protein</fullName>
    </recommendedName>
</protein>
<dbReference type="InterPro" id="IPR013083">
    <property type="entry name" value="Znf_RING/FYVE/PHD"/>
</dbReference>
<keyword evidence="1" id="KW-0479">Metal-binding</keyword>
<feature type="region of interest" description="Disordered" evidence="5">
    <location>
        <begin position="120"/>
        <end position="145"/>
    </location>
</feature>
<evidence type="ECO:0000256" key="1">
    <source>
        <dbReference type="ARBA" id="ARBA00022723"/>
    </source>
</evidence>
<dbReference type="Pfam" id="PF13920">
    <property type="entry name" value="zf-C3HC4_3"/>
    <property type="match status" value="1"/>
</dbReference>
<evidence type="ECO:0000313" key="7">
    <source>
        <dbReference type="EMBL" id="KAF9465102.1"/>
    </source>
</evidence>
<reference evidence="7" key="1">
    <citation type="submission" date="2020-11" db="EMBL/GenBank/DDBJ databases">
        <authorList>
            <consortium name="DOE Joint Genome Institute"/>
            <person name="Ahrendt S."/>
            <person name="Riley R."/>
            <person name="Andreopoulos W."/>
            <person name="Labutti K."/>
            <person name="Pangilinan J."/>
            <person name="Ruiz-Duenas F.J."/>
            <person name="Barrasa J.M."/>
            <person name="Sanchez-Garcia M."/>
            <person name="Camarero S."/>
            <person name="Miyauchi S."/>
            <person name="Serrano A."/>
            <person name="Linde D."/>
            <person name="Babiker R."/>
            <person name="Drula E."/>
            <person name="Ayuso-Fernandez I."/>
            <person name="Pacheco R."/>
            <person name="Padilla G."/>
            <person name="Ferreira P."/>
            <person name="Barriuso J."/>
            <person name="Kellner H."/>
            <person name="Castanera R."/>
            <person name="Alfaro M."/>
            <person name="Ramirez L."/>
            <person name="Pisabarro A.G."/>
            <person name="Kuo A."/>
            <person name="Tritt A."/>
            <person name="Lipzen A."/>
            <person name="He G."/>
            <person name="Yan M."/>
            <person name="Ng V."/>
            <person name="Cullen D."/>
            <person name="Martin F."/>
            <person name="Rosso M.-N."/>
            <person name="Henrissat B."/>
            <person name="Hibbett D."/>
            <person name="Martinez A.T."/>
            <person name="Grigoriev I.V."/>
        </authorList>
    </citation>
    <scope>NUCLEOTIDE SEQUENCE</scope>
    <source>
        <strain evidence="7">CBS 247.69</strain>
    </source>
</reference>
<evidence type="ECO:0000256" key="5">
    <source>
        <dbReference type="SAM" id="MobiDB-lite"/>
    </source>
</evidence>
<dbReference type="PROSITE" id="PS50089">
    <property type="entry name" value="ZF_RING_2"/>
    <property type="match status" value="1"/>
</dbReference>
<dbReference type="PROSITE" id="PS00518">
    <property type="entry name" value="ZF_RING_1"/>
    <property type="match status" value="1"/>
</dbReference>
<dbReference type="InterPro" id="IPR035979">
    <property type="entry name" value="RBD_domain_sf"/>
</dbReference>
<evidence type="ECO:0000256" key="3">
    <source>
        <dbReference type="ARBA" id="ARBA00022833"/>
    </source>
</evidence>
<feature type="region of interest" description="Disordered" evidence="5">
    <location>
        <begin position="526"/>
        <end position="555"/>
    </location>
</feature>
<proteinExistence type="predicted"/>
<dbReference type="AlphaFoldDB" id="A0A9P5YAI4"/>
<gene>
    <name evidence="7" type="ORF">BDZ94DRAFT_1254492</name>
</gene>
<dbReference type="SUPFAM" id="SSF54928">
    <property type="entry name" value="RNA-binding domain, RBD"/>
    <property type="match status" value="1"/>
</dbReference>
<feature type="compositionally biased region" description="Basic and acidic residues" evidence="5">
    <location>
        <begin position="544"/>
        <end position="553"/>
    </location>
</feature>
<dbReference type="GO" id="GO:0008270">
    <property type="term" value="F:zinc ion binding"/>
    <property type="evidence" value="ECO:0007669"/>
    <property type="project" value="UniProtKB-KW"/>
</dbReference>
<feature type="compositionally biased region" description="Basic and acidic residues" evidence="5">
    <location>
        <begin position="609"/>
        <end position="620"/>
    </location>
</feature>
<feature type="compositionally biased region" description="Polar residues" evidence="5">
    <location>
        <begin position="261"/>
        <end position="270"/>
    </location>
</feature>
<dbReference type="Proteomes" id="UP000807353">
    <property type="component" value="Unassembled WGS sequence"/>
</dbReference>
<feature type="compositionally biased region" description="Polar residues" evidence="5">
    <location>
        <begin position="528"/>
        <end position="543"/>
    </location>
</feature>
<dbReference type="InterPro" id="IPR017907">
    <property type="entry name" value="Znf_RING_CS"/>
</dbReference>
<comment type="caution">
    <text evidence="7">The sequence shown here is derived from an EMBL/GenBank/DDBJ whole genome shotgun (WGS) entry which is preliminary data.</text>
</comment>
<sequence>MPSYSVPTSPAMSRSTSHKSQPVTPQRLPTQRQQHRYSSSQSLYKSPITPASPYTPLSLRSFTSSTSGGSSTLTTPDHVGLNVKRLSFSPEVAKTTTGEVVKDQSLADIAENWRSRASENGIKVSSATDDSHYGDDEASERALSDGANESGFIQTEEALLAPSFLTNQRHLKTMRPRAQSHVPPPTSRPFSSPTITRNASSRAVPPPTSPLVARRLNQSQNLSLTSTPPQNRLLARQLKLKGSFTDPAQTRRREAFGPIRTPSQNFNNSLNFGLNQDTSLDLFDIDENDFEYEYDYSRDQDHEDEDNNSLFELNFQGNNSIGNINNTNSSYGYPAYGLPLLSPHHSQQQFFQQTQSQGSFADPFQGHSLSSIAESVEHHFHAQQQALGLNGTGYSAQGEYTSHPIPHLGAPHGLGSARIRNGERYAASPAWVPVPAPAPVLAPTPATLNDEATSRQVASPSSEGQSETGQGCSVCLAPHPRTLAVLVPCGHPLCSGCLTSALNIVGEKDMECAVCRKKVADFRLVGSGPSTPATKAENPGTSPENKDDDRWESKGSFIDPLLSSPGSGVDALESAFEFGLGLEGARASTPKLRADEGMKGNSKGAGENDSERKIRERGRGRGKAEENIVLRIDNVPWDITPPQIKRWLQQPVERVHVLLDAKGKTMSHAYVEVADVAVAGRILRGEGGGLDDRPNFGKKRERGSVLGKGRRARGVTVTRSGQEELMSDLFPNWRGSFDGSRPSLAGLDGDRVIGALEGGLIGENEVTGLLHLIREPDSHFLKVPSLPFHSLISILSKFPADVDSRVFWTTSVRDMLYDVTYAAVQVLLSRISSEKRTSTSSVEDGQYHMAIVSELVRTAMDCHAFTAQQISKFTDLLESCSLSALIPEVKTSRSGSSARSTTSEPKTPENRDMYGRVSTVSSAAVVGEAPKLVSNPDGQALADIAREFGVEAQLVQALAQRLAGLC</sequence>
<feature type="region of interest" description="Disordered" evidence="5">
    <location>
        <begin position="240"/>
        <end position="270"/>
    </location>
</feature>
<feature type="compositionally biased region" description="Polar residues" evidence="5">
    <location>
        <begin position="1"/>
        <end position="30"/>
    </location>
</feature>
<evidence type="ECO:0000256" key="4">
    <source>
        <dbReference type="PROSITE-ProRule" id="PRU00175"/>
    </source>
</evidence>
<dbReference type="Gene3D" id="3.30.70.330">
    <property type="match status" value="1"/>
</dbReference>
<dbReference type="GO" id="GO:0003676">
    <property type="term" value="F:nucleic acid binding"/>
    <property type="evidence" value="ECO:0007669"/>
    <property type="project" value="InterPro"/>
</dbReference>
<feature type="region of interest" description="Disordered" evidence="5">
    <location>
        <begin position="173"/>
        <end position="211"/>
    </location>
</feature>
<feature type="compositionally biased region" description="Basic and acidic residues" evidence="5">
    <location>
        <begin position="129"/>
        <end position="143"/>
    </location>
</feature>
<feature type="region of interest" description="Disordered" evidence="5">
    <location>
        <begin position="442"/>
        <end position="471"/>
    </location>
</feature>
<keyword evidence="8" id="KW-1185">Reference proteome</keyword>
<evidence type="ECO:0000313" key="8">
    <source>
        <dbReference type="Proteomes" id="UP000807353"/>
    </source>
</evidence>
<name>A0A9P5YAI4_9AGAR</name>
<dbReference type="InterPro" id="IPR012677">
    <property type="entry name" value="Nucleotide-bd_a/b_plait_sf"/>
</dbReference>
<evidence type="ECO:0000259" key="6">
    <source>
        <dbReference type="PROSITE" id="PS50089"/>
    </source>
</evidence>
<feature type="region of interest" description="Disordered" evidence="5">
    <location>
        <begin position="589"/>
        <end position="620"/>
    </location>
</feature>
<accession>A0A9P5YAI4</accession>
<dbReference type="InterPro" id="IPR001841">
    <property type="entry name" value="Znf_RING"/>
</dbReference>
<evidence type="ECO:0000256" key="2">
    <source>
        <dbReference type="ARBA" id="ARBA00022771"/>
    </source>
</evidence>
<dbReference type="EMBL" id="MU150249">
    <property type="protein sequence ID" value="KAF9465102.1"/>
    <property type="molecule type" value="Genomic_DNA"/>
</dbReference>
<feature type="region of interest" description="Disordered" evidence="5">
    <location>
        <begin position="893"/>
        <end position="915"/>
    </location>
</feature>
<feature type="compositionally biased region" description="Polar residues" evidence="5">
    <location>
        <begin position="450"/>
        <end position="471"/>
    </location>
</feature>